<gene>
    <name evidence="1" type="ordered locus">MTR_4g052330</name>
</gene>
<protein>
    <submittedName>
        <fullName evidence="1">Gag-Pol polyprotein/retrotransposon, putative</fullName>
    </submittedName>
</protein>
<evidence type="ECO:0000313" key="1">
    <source>
        <dbReference type="EMBL" id="KEH29816.1"/>
    </source>
</evidence>
<evidence type="ECO:0000313" key="2">
    <source>
        <dbReference type="EnsemblPlants" id="KEH29816"/>
    </source>
</evidence>
<proteinExistence type="predicted"/>
<organism evidence="1 3">
    <name type="scientific">Medicago truncatula</name>
    <name type="common">Barrel medic</name>
    <name type="synonym">Medicago tribuloides</name>
    <dbReference type="NCBI Taxonomy" id="3880"/>
    <lineage>
        <taxon>Eukaryota</taxon>
        <taxon>Viridiplantae</taxon>
        <taxon>Streptophyta</taxon>
        <taxon>Embryophyta</taxon>
        <taxon>Tracheophyta</taxon>
        <taxon>Spermatophyta</taxon>
        <taxon>Magnoliopsida</taxon>
        <taxon>eudicotyledons</taxon>
        <taxon>Gunneridae</taxon>
        <taxon>Pentapetalae</taxon>
        <taxon>rosids</taxon>
        <taxon>fabids</taxon>
        <taxon>Fabales</taxon>
        <taxon>Fabaceae</taxon>
        <taxon>Papilionoideae</taxon>
        <taxon>50 kb inversion clade</taxon>
        <taxon>NPAAA clade</taxon>
        <taxon>Hologalegina</taxon>
        <taxon>IRL clade</taxon>
        <taxon>Trifolieae</taxon>
        <taxon>Medicago</taxon>
    </lineage>
</organism>
<dbReference type="HOGENOM" id="CLU_2336830_0_0_1"/>
<reference evidence="1 3" key="1">
    <citation type="journal article" date="2011" name="Nature">
        <title>The Medicago genome provides insight into the evolution of rhizobial symbioses.</title>
        <authorList>
            <person name="Young N.D."/>
            <person name="Debelle F."/>
            <person name="Oldroyd G.E."/>
            <person name="Geurts R."/>
            <person name="Cannon S.B."/>
            <person name="Udvardi M.K."/>
            <person name="Benedito V.A."/>
            <person name="Mayer K.F."/>
            <person name="Gouzy J."/>
            <person name="Schoof H."/>
            <person name="Van de Peer Y."/>
            <person name="Proost S."/>
            <person name="Cook D.R."/>
            <person name="Meyers B.C."/>
            <person name="Spannagl M."/>
            <person name="Cheung F."/>
            <person name="De Mita S."/>
            <person name="Krishnakumar V."/>
            <person name="Gundlach H."/>
            <person name="Zhou S."/>
            <person name="Mudge J."/>
            <person name="Bharti A.K."/>
            <person name="Murray J.D."/>
            <person name="Naoumkina M.A."/>
            <person name="Rosen B."/>
            <person name="Silverstein K.A."/>
            <person name="Tang H."/>
            <person name="Rombauts S."/>
            <person name="Zhao P.X."/>
            <person name="Zhou P."/>
            <person name="Barbe V."/>
            <person name="Bardou P."/>
            <person name="Bechner M."/>
            <person name="Bellec A."/>
            <person name="Berger A."/>
            <person name="Berges H."/>
            <person name="Bidwell S."/>
            <person name="Bisseling T."/>
            <person name="Choisne N."/>
            <person name="Couloux A."/>
            <person name="Denny R."/>
            <person name="Deshpande S."/>
            <person name="Dai X."/>
            <person name="Doyle J.J."/>
            <person name="Dudez A.M."/>
            <person name="Farmer A.D."/>
            <person name="Fouteau S."/>
            <person name="Franken C."/>
            <person name="Gibelin C."/>
            <person name="Gish J."/>
            <person name="Goldstein S."/>
            <person name="Gonzalez A.J."/>
            <person name="Green P.J."/>
            <person name="Hallab A."/>
            <person name="Hartog M."/>
            <person name="Hua A."/>
            <person name="Humphray S.J."/>
            <person name="Jeong D.H."/>
            <person name="Jing Y."/>
            <person name="Jocker A."/>
            <person name="Kenton S.M."/>
            <person name="Kim D.J."/>
            <person name="Klee K."/>
            <person name="Lai H."/>
            <person name="Lang C."/>
            <person name="Lin S."/>
            <person name="Macmil S.L."/>
            <person name="Magdelenat G."/>
            <person name="Matthews L."/>
            <person name="McCorrison J."/>
            <person name="Monaghan E.L."/>
            <person name="Mun J.H."/>
            <person name="Najar F.Z."/>
            <person name="Nicholson C."/>
            <person name="Noirot C."/>
            <person name="O'Bleness M."/>
            <person name="Paule C.R."/>
            <person name="Poulain J."/>
            <person name="Prion F."/>
            <person name="Qin B."/>
            <person name="Qu C."/>
            <person name="Retzel E.F."/>
            <person name="Riddle C."/>
            <person name="Sallet E."/>
            <person name="Samain S."/>
            <person name="Samson N."/>
            <person name="Sanders I."/>
            <person name="Saurat O."/>
            <person name="Scarpelli C."/>
            <person name="Schiex T."/>
            <person name="Segurens B."/>
            <person name="Severin A.J."/>
            <person name="Sherrier D.J."/>
            <person name="Shi R."/>
            <person name="Sims S."/>
            <person name="Singer S.R."/>
            <person name="Sinharoy S."/>
            <person name="Sterck L."/>
            <person name="Viollet A."/>
            <person name="Wang B.B."/>
            <person name="Wang K."/>
            <person name="Wang M."/>
            <person name="Wang X."/>
            <person name="Warfsmann J."/>
            <person name="Weissenbach J."/>
            <person name="White D.D."/>
            <person name="White J.D."/>
            <person name="Wiley G.B."/>
            <person name="Wincker P."/>
            <person name="Xing Y."/>
            <person name="Yang L."/>
            <person name="Yao Z."/>
            <person name="Ying F."/>
            <person name="Zhai J."/>
            <person name="Zhou L."/>
            <person name="Zuber A."/>
            <person name="Denarie J."/>
            <person name="Dixon R.A."/>
            <person name="May G.D."/>
            <person name="Schwartz D.C."/>
            <person name="Rogers J."/>
            <person name="Quetier F."/>
            <person name="Town C.D."/>
            <person name="Roe B.A."/>
        </authorList>
    </citation>
    <scope>NUCLEOTIDE SEQUENCE [LARGE SCALE GENOMIC DNA]</scope>
    <source>
        <strain evidence="1">A17</strain>
        <strain evidence="2 3">cv. Jemalong A17</strain>
    </source>
</reference>
<dbReference type="EMBL" id="CM001220">
    <property type="protein sequence ID" value="KEH29816.1"/>
    <property type="molecule type" value="Genomic_DNA"/>
</dbReference>
<accession>A0A072UK98</accession>
<dbReference type="AlphaFoldDB" id="A0A072UK98"/>
<evidence type="ECO:0000313" key="3">
    <source>
        <dbReference type="Proteomes" id="UP000002051"/>
    </source>
</evidence>
<dbReference type="Proteomes" id="UP000002051">
    <property type="component" value="Chromosome 4"/>
</dbReference>
<sequence length="98" mass="10862">MHQSSAVSLSPAEPRLQLIVSLSSYEEECISAALSTCQEIWLKNMIKEISSENCDVVTMKIDNVSAIQLEKNPIAHSRRNLPYKVGLHGKPIATALRK</sequence>
<dbReference type="EnsemblPlants" id="KEH29816">
    <property type="protein sequence ID" value="KEH29816"/>
    <property type="gene ID" value="MTR_4g052330"/>
</dbReference>
<reference evidence="2" key="3">
    <citation type="submission" date="2015-04" db="UniProtKB">
        <authorList>
            <consortium name="EnsemblPlants"/>
        </authorList>
    </citation>
    <scope>IDENTIFICATION</scope>
    <source>
        <strain evidence="2">cv. Jemalong A17</strain>
    </source>
</reference>
<keyword evidence="3" id="KW-1185">Reference proteome</keyword>
<reference evidence="1 3" key="2">
    <citation type="journal article" date="2014" name="BMC Genomics">
        <title>An improved genome release (version Mt4.0) for the model legume Medicago truncatula.</title>
        <authorList>
            <person name="Tang H."/>
            <person name="Krishnakumar V."/>
            <person name="Bidwell S."/>
            <person name="Rosen B."/>
            <person name="Chan A."/>
            <person name="Zhou S."/>
            <person name="Gentzbittel L."/>
            <person name="Childs K.L."/>
            <person name="Yandell M."/>
            <person name="Gundlach H."/>
            <person name="Mayer K.F."/>
            <person name="Schwartz D.C."/>
            <person name="Town C.D."/>
        </authorList>
    </citation>
    <scope>GENOME REANNOTATION</scope>
    <source>
        <strain evidence="1">A17</strain>
        <strain evidence="2 3">cv. Jemalong A17</strain>
    </source>
</reference>
<name>A0A072UK98_MEDTR</name>